<feature type="transmembrane region" description="Helical" evidence="6">
    <location>
        <begin position="177"/>
        <end position="200"/>
    </location>
</feature>
<reference evidence="10" key="1">
    <citation type="journal article" date="2021" name="Nat. Commun.">
        <title>Genetic determinants of endophytism in the Arabidopsis root mycobiome.</title>
        <authorList>
            <person name="Mesny F."/>
            <person name="Miyauchi S."/>
            <person name="Thiergart T."/>
            <person name="Pickel B."/>
            <person name="Atanasova L."/>
            <person name="Karlsson M."/>
            <person name="Huettel B."/>
            <person name="Barry K.W."/>
            <person name="Haridas S."/>
            <person name="Chen C."/>
            <person name="Bauer D."/>
            <person name="Andreopoulos W."/>
            <person name="Pangilinan J."/>
            <person name="LaButti K."/>
            <person name="Riley R."/>
            <person name="Lipzen A."/>
            <person name="Clum A."/>
            <person name="Drula E."/>
            <person name="Henrissat B."/>
            <person name="Kohler A."/>
            <person name="Grigoriev I.V."/>
            <person name="Martin F.M."/>
            <person name="Hacquard S."/>
        </authorList>
    </citation>
    <scope>NUCLEOTIDE SEQUENCE</scope>
    <source>
        <strain evidence="10">MPI-CAGE-AT-0023</strain>
    </source>
</reference>
<protein>
    <recommendedName>
        <fullName evidence="12">ER transporter 6TM N-terminal domain-containing protein</fullName>
    </recommendedName>
</protein>
<dbReference type="InterPro" id="IPR018823">
    <property type="entry name" value="ArAE_2_N"/>
</dbReference>
<evidence type="ECO:0000259" key="8">
    <source>
        <dbReference type="Pfam" id="PF10337"/>
    </source>
</evidence>
<dbReference type="PANTHER" id="PTHR37994">
    <property type="entry name" value="ARAE_2_N DOMAIN-CONTAINING PROTEIN-RELATED"/>
    <property type="match status" value="1"/>
</dbReference>
<sequence length="1035" mass="116358">MLTDRDMPLSVGQRLKSGWKSLSIDHKILMLMFKGSIPVAISLSFYQSTPVSETFTSLGFLVAIIAVVTVNVLPRAKLLELTFGICSLTAIAIPLAMLATWSGLQARFHTDPNGLHAYNSSQSAITAIWLTFHIWVSNSIQARFPALLIPTILYNIFMIVQFTSCSVFTTWKECWDLIYLTVRCYYTGIAISFFSGLFFYPTTCRTEIFEVQEKYILCTQRALSESINYLTQLSTTPTFPFISGQSSGQSASQSDSNDGADAQGRHDQAEKSLKKQVSSVKELYTKMHEELVMAKREIAWGKLRTQDLDAISDLCRRILMPVGGMSHLPDILKRIEENGGWVPFDTQVEQEQVSESNDPADKAKSFQEYDRIWQNAVGCLVEPASDLVKAVNDGLEHAGLQMELIPRPGAKGFIRRMLGTRCNKLADTESKGGGNEPGSPEFSKVLEEKLNNFSKDRVASLNAWVDNGRLPTDLETDLHKSNEGGDDERLSPDILHRDRQQLYLLLYMQQMLYSAGISVLELCKFTDEIVAKGVMTRNRLIVPSLRRVYKWLLSIFDTADQALADDDRPGSKKEATLVFGQSTRQTRNIEHLPPTNAYERFGVKIQRFQGFLKGPEFSFGFRSACATMSCAIIAYLEPTQALFIHYRLIWSVIIAAIGANMSAGQSGVSYILRILGSFAALIICYLVWYIPDGHTAGVIVFMWFAAFLQMYFLIRWPRYIIGWLVVFITEVLSIGYETQVNKIGVEAATSAGVIYYKPYSVVAVRVACVLWGTCASMFFTYLPYPITARGILRRNMAAIMHLVGNYHTVVHTTLKTRLRGTEGDVADKKSQGHLLSRTRRAMFNKTMILNSSVKHNVYLQKYEPTLGGKFPVVIFSDIISQLGMLLDYIALLSYSTQAWSLHGPHSQYYHTSTRTREWTEDLASLLTSTNVLEERVTVVLYQLSGAVATGQPLPSRIKPGKLYQLSKRLSQLDPAILDIRHIQDLGYSTYAVVEMISNMINHRVNVLTQSIENLVGITYFDVDKMYSIEHGELEE</sequence>
<proteinExistence type="predicted"/>
<feature type="compositionally biased region" description="Low complexity" evidence="5">
    <location>
        <begin position="243"/>
        <end position="262"/>
    </location>
</feature>
<evidence type="ECO:0000256" key="2">
    <source>
        <dbReference type="ARBA" id="ARBA00022692"/>
    </source>
</evidence>
<evidence type="ECO:0000256" key="5">
    <source>
        <dbReference type="SAM" id="MobiDB-lite"/>
    </source>
</evidence>
<keyword evidence="11" id="KW-1185">Reference proteome</keyword>
<dbReference type="Pfam" id="PF10337">
    <property type="entry name" value="ArAE_2_N"/>
    <property type="match status" value="1"/>
</dbReference>
<dbReference type="GO" id="GO:0016020">
    <property type="term" value="C:membrane"/>
    <property type="evidence" value="ECO:0007669"/>
    <property type="project" value="UniProtKB-SubCell"/>
</dbReference>
<feature type="transmembrane region" description="Helical" evidence="6">
    <location>
        <begin position="54"/>
        <end position="74"/>
    </location>
</feature>
<name>A0A9P9G077_FUSRE</name>
<feature type="transmembrane region" description="Helical" evidence="6">
    <location>
        <begin position="696"/>
        <end position="714"/>
    </location>
</feature>
<dbReference type="Pfam" id="PF10334">
    <property type="entry name" value="BRE4"/>
    <property type="match status" value="1"/>
</dbReference>
<evidence type="ECO:0000256" key="3">
    <source>
        <dbReference type="ARBA" id="ARBA00022989"/>
    </source>
</evidence>
<feature type="transmembrane region" description="Helical" evidence="6">
    <location>
        <begin position="121"/>
        <end position="140"/>
    </location>
</feature>
<comment type="subcellular location">
    <subcellularLocation>
        <location evidence="1">Membrane</location>
        <topology evidence="1">Multi-pass membrane protein</topology>
    </subcellularLocation>
</comment>
<feature type="transmembrane region" description="Helical" evidence="6">
    <location>
        <begin position="81"/>
        <end position="101"/>
    </location>
</feature>
<dbReference type="OrthoDB" id="2274698at2759"/>
<dbReference type="InterPro" id="IPR049453">
    <property type="entry name" value="Memb_transporter_dom"/>
</dbReference>
<evidence type="ECO:0000256" key="6">
    <source>
        <dbReference type="SAM" id="Phobius"/>
    </source>
</evidence>
<dbReference type="Pfam" id="PF13515">
    <property type="entry name" value="FUSC_2"/>
    <property type="match status" value="1"/>
</dbReference>
<feature type="region of interest" description="Disordered" evidence="5">
    <location>
        <begin position="243"/>
        <end position="275"/>
    </location>
</feature>
<evidence type="ECO:0000313" key="11">
    <source>
        <dbReference type="Proteomes" id="UP000720189"/>
    </source>
</evidence>
<keyword evidence="4 6" id="KW-0472">Membrane</keyword>
<dbReference type="EMBL" id="JAGMUX010000028">
    <property type="protein sequence ID" value="KAH7220447.1"/>
    <property type="molecule type" value="Genomic_DNA"/>
</dbReference>
<dbReference type="RefSeq" id="XP_046042051.1">
    <property type="nucleotide sequence ID" value="XM_046185202.1"/>
</dbReference>
<evidence type="ECO:0008006" key="12">
    <source>
        <dbReference type="Google" id="ProtNLM"/>
    </source>
</evidence>
<gene>
    <name evidence="10" type="ORF">BKA55DRAFT_216855</name>
</gene>
<evidence type="ECO:0000259" key="7">
    <source>
        <dbReference type="Pfam" id="PF10334"/>
    </source>
</evidence>
<dbReference type="Proteomes" id="UP000720189">
    <property type="component" value="Unassembled WGS sequence"/>
</dbReference>
<feature type="domain" description="Integral membrane bound transporter" evidence="9">
    <location>
        <begin position="642"/>
        <end position="778"/>
    </location>
</feature>
<feature type="transmembrane region" description="Helical" evidence="6">
    <location>
        <begin position="152"/>
        <end position="171"/>
    </location>
</feature>
<feature type="domain" description="DUF2421" evidence="7">
    <location>
        <begin position="783"/>
        <end position="1016"/>
    </location>
</feature>
<dbReference type="InterPro" id="IPR018820">
    <property type="entry name" value="BRE4-related_DUF2421"/>
</dbReference>
<evidence type="ECO:0000313" key="10">
    <source>
        <dbReference type="EMBL" id="KAH7220447.1"/>
    </source>
</evidence>
<evidence type="ECO:0000256" key="1">
    <source>
        <dbReference type="ARBA" id="ARBA00004141"/>
    </source>
</evidence>
<keyword evidence="2 6" id="KW-0812">Transmembrane</keyword>
<accession>A0A9P9G077</accession>
<feature type="domain" description="Putative ER transporter 6TM N-terminal" evidence="8">
    <location>
        <begin position="117"/>
        <end position="367"/>
    </location>
</feature>
<feature type="compositionally biased region" description="Basic and acidic residues" evidence="5">
    <location>
        <begin position="263"/>
        <end position="273"/>
    </location>
</feature>
<dbReference type="AlphaFoldDB" id="A0A9P9G077"/>
<evidence type="ECO:0000256" key="4">
    <source>
        <dbReference type="ARBA" id="ARBA00023136"/>
    </source>
</evidence>
<feature type="transmembrane region" description="Helical" evidence="6">
    <location>
        <begin position="670"/>
        <end position="690"/>
    </location>
</feature>
<organism evidence="10 11">
    <name type="scientific">Fusarium redolens</name>
    <dbReference type="NCBI Taxonomy" id="48865"/>
    <lineage>
        <taxon>Eukaryota</taxon>
        <taxon>Fungi</taxon>
        <taxon>Dikarya</taxon>
        <taxon>Ascomycota</taxon>
        <taxon>Pezizomycotina</taxon>
        <taxon>Sordariomycetes</taxon>
        <taxon>Hypocreomycetidae</taxon>
        <taxon>Hypocreales</taxon>
        <taxon>Nectriaceae</taxon>
        <taxon>Fusarium</taxon>
        <taxon>Fusarium redolens species complex</taxon>
    </lineage>
</organism>
<feature type="transmembrane region" description="Helical" evidence="6">
    <location>
        <begin position="762"/>
        <end position="784"/>
    </location>
</feature>
<dbReference type="GeneID" id="70215156"/>
<feature type="transmembrane region" description="Helical" evidence="6">
    <location>
        <begin position="719"/>
        <end position="736"/>
    </location>
</feature>
<evidence type="ECO:0000259" key="9">
    <source>
        <dbReference type="Pfam" id="PF13515"/>
    </source>
</evidence>
<dbReference type="PANTHER" id="PTHR37994:SF4">
    <property type="entry name" value="ER TRANSPORTER 6TM N-TERMINAL DOMAIN-CONTAINING PROTEIN-RELATED"/>
    <property type="match status" value="1"/>
</dbReference>
<keyword evidence="3 6" id="KW-1133">Transmembrane helix</keyword>
<comment type="caution">
    <text evidence="10">The sequence shown here is derived from an EMBL/GenBank/DDBJ whole genome shotgun (WGS) entry which is preliminary data.</text>
</comment>
<feature type="transmembrane region" description="Helical" evidence="6">
    <location>
        <begin position="642"/>
        <end position="663"/>
    </location>
</feature>